<sequence length="197" mass="23006">MWILRYKVETHSVNGSILESVCLSILSTIETIGSDSLVVYLFEDSFCSSVLNEFKSLNSCFQIVVGNLKRVYNNKLIFDENKWFEDEEEEEFELKNKIINEGLQEQLISLYNTCEDDQWILNKKHQSAIYFCPELGHFQSNYITDHTIVITILTYNSLENVKSEVEINNKITVKLKPKKEEKTLVEEFLLDIQDSDK</sequence>
<proteinExistence type="predicted"/>
<dbReference type="AlphaFoldDB" id="A0A3B0NEJ2"/>
<dbReference type="EMBL" id="UIVT01000003">
    <property type="protein sequence ID" value="SVP93747.1"/>
    <property type="molecule type" value="Genomic_DNA"/>
</dbReference>
<dbReference type="EMBL" id="UIVS01000003">
    <property type="protein sequence ID" value="SVP92918.1"/>
    <property type="molecule type" value="Genomic_DNA"/>
</dbReference>
<protein>
    <submittedName>
        <fullName evidence="1">Uncharacterized protein</fullName>
    </submittedName>
</protein>
<accession>A0A3B0NEJ2</accession>
<name>A0A3B0NEJ2_THEAN</name>
<evidence type="ECO:0000313" key="1">
    <source>
        <dbReference type="EMBL" id="SVP92918.1"/>
    </source>
</evidence>
<gene>
    <name evidence="2" type="ORF">TAT_000274100</name>
    <name evidence="1" type="ORF">TAV_000271600</name>
</gene>
<organism evidence="1">
    <name type="scientific">Theileria annulata</name>
    <dbReference type="NCBI Taxonomy" id="5874"/>
    <lineage>
        <taxon>Eukaryota</taxon>
        <taxon>Sar</taxon>
        <taxon>Alveolata</taxon>
        <taxon>Apicomplexa</taxon>
        <taxon>Aconoidasida</taxon>
        <taxon>Piroplasmida</taxon>
        <taxon>Theileriidae</taxon>
        <taxon>Theileria</taxon>
    </lineage>
</organism>
<evidence type="ECO:0000313" key="2">
    <source>
        <dbReference type="EMBL" id="SVP93747.1"/>
    </source>
</evidence>
<reference evidence="1" key="1">
    <citation type="submission" date="2018-07" db="EMBL/GenBank/DDBJ databases">
        <authorList>
            <person name="Quirk P.G."/>
            <person name="Krulwich T.A."/>
        </authorList>
    </citation>
    <scope>NUCLEOTIDE SEQUENCE</scope>
    <source>
        <strain evidence="1">Anand</strain>
    </source>
</reference>
<dbReference type="VEuPathDB" id="PiroplasmaDB:TA18590"/>